<comment type="caution">
    <text evidence="1">The sequence shown here is derived from an EMBL/GenBank/DDBJ whole genome shotgun (WGS) entry which is preliminary data.</text>
</comment>
<proteinExistence type="predicted"/>
<organism evidence="1 2">
    <name type="scientific">Roseburia inulinivorans DSM 16841</name>
    <dbReference type="NCBI Taxonomy" id="622312"/>
    <lineage>
        <taxon>Bacteria</taxon>
        <taxon>Bacillati</taxon>
        <taxon>Bacillota</taxon>
        <taxon>Clostridia</taxon>
        <taxon>Lachnospirales</taxon>
        <taxon>Lachnospiraceae</taxon>
        <taxon>Roseburia</taxon>
    </lineage>
</organism>
<dbReference type="EMBL" id="ACFY01000138">
    <property type="protein sequence ID" value="EEG92948.1"/>
    <property type="molecule type" value="Genomic_DNA"/>
</dbReference>
<sequence length="168" mass="19406">MLMIWQLMNCSISNPILMDSVISLQISCNILWRIEPVVFGSVRNIRVFLVFSVLNEGAERVFPEDETLSDRSNTVRMINRMPDDKIWLGTRRGGLYIYDPHLKTIESSRYFDSNIYAVEEGADGSIWLGSRGNGLSIDGKWYTYHSDDPLSIGNNNIFTLYRDRKNRM</sequence>
<evidence type="ECO:0000313" key="2">
    <source>
        <dbReference type="Proteomes" id="UP000003561"/>
    </source>
</evidence>
<accession>C0FWT2</accession>
<protein>
    <recommendedName>
        <fullName evidence="3">Two component regulator propeller</fullName>
    </recommendedName>
</protein>
<name>C0FWT2_9FIRM</name>
<reference evidence="1 2" key="2">
    <citation type="submission" date="2009-03" db="EMBL/GenBank/DDBJ databases">
        <title>Draft genome sequence of Roseburia inulinivorans (DSM 16841).</title>
        <authorList>
            <person name="Sudarsanam P."/>
            <person name="Ley R."/>
            <person name="Guruge J."/>
            <person name="Turnbaugh P.J."/>
            <person name="Mahowald M."/>
            <person name="Liep D."/>
            <person name="Gordon J."/>
        </authorList>
    </citation>
    <scope>NUCLEOTIDE SEQUENCE [LARGE SCALE GENOMIC DNA]</scope>
    <source>
        <strain evidence="1 2">DSM 16841</strain>
    </source>
</reference>
<reference evidence="1 2" key="1">
    <citation type="submission" date="2009-02" db="EMBL/GenBank/DDBJ databases">
        <authorList>
            <person name="Fulton L."/>
            <person name="Clifton S."/>
            <person name="Fulton B."/>
            <person name="Xu J."/>
            <person name="Minx P."/>
            <person name="Pepin K.H."/>
            <person name="Johnson M."/>
            <person name="Bhonagiri V."/>
            <person name="Nash W.E."/>
            <person name="Mardis E.R."/>
            <person name="Wilson R.K."/>
        </authorList>
    </citation>
    <scope>NUCLEOTIDE SEQUENCE [LARGE SCALE GENOMIC DNA]</scope>
    <source>
        <strain evidence="1 2">DSM 16841</strain>
    </source>
</reference>
<dbReference type="Proteomes" id="UP000003561">
    <property type="component" value="Unassembled WGS sequence"/>
</dbReference>
<evidence type="ECO:0000313" key="1">
    <source>
        <dbReference type="EMBL" id="EEG92948.1"/>
    </source>
</evidence>
<dbReference type="InterPro" id="IPR015943">
    <property type="entry name" value="WD40/YVTN_repeat-like_dom_sf"/>
</dbReference>
<feature type="non-terminal residue" evidence="1">
    <location>
        <position position="168"/>
    </location>
</feature>
<dbReference type="Gene3D" id="2.130.10.10">
    <property type="entry name" value="YVTN repeat-like/Quinoprotein amine dehydrogenase"/>
    <property type="match status" value="1"/>
</dbReference>
<evidence type="ECO:0008006" key="3">
    <source>
        <dbReference type="Google" id="ProtNLM"/>
    </source>
</evidence>
<dbReference type="AlphaFoldDB" id="C0FWT2"/>
<dbReference type="SUPFAM" id="SSF63829">
    <property type="entry name" value="Calcium-dependent phosphotriesterase"/>
    <property type="match status" value="1"/>
</dbReference>
<gene>
    <name evidence="1" type="ORF">ROSEINA2194_03211</name>
</gene>
<dbReference type="eggNOG" id="COG3292">
    <property type="taxonomic scope" value="Bacteria"/>
</dbReference>